<evidence type="ECO:0000313" key="1">
    <source>
        <dbReference type="EMBL" id="EES52312.1"/>
    </source>
</evidence>
<sequence length="131" mass="14661">MRSSWEGGQHCLMSPEEARAFLSPRLEKAREGGIITVPPLHEALELKLGQKTPSATKHPKIQPEEKEFKTLPETLAATLITRPDSSPVRLLFQDEARFGRMTDPRAFWATAPSAQSFLCPWCGNSSMNMRP</sequence>
<dbReference type="EMBL" id="GG693878">
    <property type="protein sequence ID" value="EES52312.1"/>
    <property type="molecule type" value="Genomic_DNA"/>
</dbReference>
<accession>C6HYM7</accession>
<organism evidence="1 2">
    <name type="scientific">Leptospirillum ferrodiazotrophum</name>
    <dbReference type="NCBI Taxonomy" id="412449"/>
    <lineage>
        <taxon>Bacteria</taxon>
        <taxon>Pseudomonadati</taxon>
        <taxon>Nitrospirota</taxon>
        <taxon>Nitrospiria</taxon>
        <taxon>Nitrospirales</taxon>
        <taxon>Nitrospiraceae</taxon>
        <taxon>Leptospirillum</taxon>
    </lineage>
</organism>
<name>C6HYM7_9BACT</name>
<dbReference type="AlphaFoldDB" id="C6HYM7"/>
<protein>
    <submittedName>
        <fullName evidence="1">Uncharacterized protein</fullName>
    </submittedName>
</protein>
<gene>
    <name evidence="1" type="ORF">UBAL3_94240105</name>
</gene>
<reference evidence="1 2" key="1">
    <citation type="journal article" date="2009" name="Appl. Environ. Microbiol.">
        <title>Community genomic and proteomic analyses of chemoautotrophic iron-oxidizing "Leptospirillum rubarum" (Group II) and "Leptospirillum ferrodiazotrophum" (Group III) bacteria in acid mine drainage biofilms.</title>
        <authorList>
            <person name="Goltsman D.S."/>
            <person name="Denef V.J."/>
            <person name="Singer S.W."/>
            <person name="VerBerkmoes N.C."/>
            <person name="Lefsrud M."/>
            <person name="Mueller R.S."/>
            <person name="Dick G.J."/>
            <person name="Sun C.L."/>
            <person name="Wheeler K.E."/>
            <person name="Zemla A."/>
            <person name="Baker B.J."/>
            <person name="Hauser L."/>
            <person name="Land M."/>
            <person name="Shah M.B."/>
            <person name="Thelen M.P."/>
            <person name="Hettich R.L."/>
            <person name="Banfield J.F."/>
        </authorList>
    </citation>
    <scope>NUCLEOTIDE SEQUENCE [LARGE SCALE GENOMIC DNA]</scope>
</reference>
<keyword evidence="2" id="KW-1185">Reference proteome</keyword>
<dbReference type="Proteomes" id="UP000009374">
    <property type="component" value="Unassembled WGS sequence"/>
</dbReference>
<evidence type="ECO:0000313" key="2">
    <source>
        <dbReference type="Proteomes" id="UP000009374"/>
    </source>
</evidence>
<proteinExistence type="predicted"/>